<protein>
    <recommendedName>
        <fullName evidence="3">Membrane transport protein MMPL domain-containing protein</fullName>
    </recommendedName>
</protein>
<keyword evidence="2" id="KW-1185">Reference proteome</keyword>
<gene>
    <name evidence="1" type="ORF">AWC05_21475</name>
</gene>
<evidence type="ECO:0000313" key="1">
    <source>
        <dbReference type="EMBL" id="ORV52112.1"/>
    </source>
</evidence>
<dbReference type="Proteomes" id="UP000193010">
    <property type="component" value="Unassembled WGS sequence"/>
</dbReference>
<reference evidence="1 2" key="1">
    <citation type="submission" date="2016-01" db="EMBL/GenBank/DDBJ databases">
        <title>The new phylogeny of the genus Mycobacterium.</title>
        <authorList>
            <person name="Tarcisio F."/>
            <person name="Conor M."/>
            <person name="Antonella G."/>
            <person name="Elisabetta G."/>
            <person name="Giulia F.S."/>
            <person name="Sara T."/>
            <person name="Anna F."/>
            <person name="Clotilde B."/>
            <person name="Roberto B."/>
            <person name="Veronica D.S."/>
            <person name="Fabio R."/>
            <person name="Monica P."/>
            <person name="Olivier J."/>
            <person name="Enrico T."/>
            <person name="Nicola S."/>
        </authorList>
    </citation>
    <scope>NUCLEOTIDE SEQUENCE [LARGE SCALE GENOMIC DNA]</scope>
    <source>
        <strain evidence="1 2">DSM 44852</strain>
    </source>
</reference>
<evidence type="ECO:0000313" key="2">
    <source>
        <dbReference type="Proteomes" id="UP000193010"/>
    </source>
</evidence>
<evidence type="ECO:0008006" key="3">
    <source>
        <dbReference type="Google" id="ProtNLM"/>
    </source>
</evidence>
<accession>A0A1X1U5I8</accession>
<organism evidence="1 2">
    <name type="scientific">Mycobacterium florentinum</name>
    <dbReference type="NCBI Taxonomy" id="292462"/>
    <lineage>
        <taxon>Bacteria</taxon>
        <taxon>Bacillati</taxon>
        <taxon>Actinomycetota</taxon>
        <taxon>Actinomycetes</taxon>
        <taxon>Mycobacteriales</taxon>
        <taxon>Mycobacteriaceae</taxon>
        <taxon>Mycobacterium</taxon>
        <taxon>Mycobacterium simiae complex</taxon>
    </lineage>
</organism>
<proteinExistence type="predicted"/>
<sequence>MGDHVVHFAGDAPSLVGGRVLGQLLLGLDLLGQQQPLGLVVPSIVALLGRWFWWPGGIPRRAATSAKMPEHELVRL</sequence>
<dbReference type="AlphaFoldDB" id="A0A1X1U5I8"/>
<comment type="caution">
    <text evidence="1">The sequence shown here is derived from an EMBL/GenBank/DDBJ whole genome shotgun (WGS) entry which is preliminary data.</text>
</comment>
<name>A0A1X1U5I8_MYCFL</name>
<dbReference type="EMBL" id="LQOV01000015">
    <property type="protein sequence ID" value="ORV52112.1"/>
    <property type="molecule type" value="Genomic_DNA"/>
</dbReference>